<organism evidence="2 3">
    <name type="scientific">Clostridium scindens (strain ATCC 35704 / DSM 5676 / VPI 13733 / 19)</name>
    <dbReference type="NCBI Taxonomy" id="411468"/>
    <lineage>
        <taxon>Bacteria</taxon>
        <taxon>Bacillati</taxon>
        <taxon>Bacillota</taxon>
        <taxon>Clostridia</taxon>
        <taxon>Lachnospirales</taxon>
        <taxon>Lachnospiraceae</taxon>
    </lineage>
</organism>
<dbReference type="AlphaFoldDB" id="A0A494WNE4"/>
<dbReference type="RefSeq" id="WP_039909532.1">
    <property type="nucleotide sequence ID" value="NZ_CP036170.1"/>
</dbReference>
<dbReference type="EMBL" id="CP036170">
    <property type="protein sequence ID" value="QBF75565.1"/>
    <property type="molecule type" value="Genomic_DNA"/>
</dbReference>
<dbReference type="GeneID" id="62697162"/>
<evidence type="ECO:0000256" key="1">
    <source>
        <dbReference type="SAM" id="MobiDB-lite"/>
    </source>
</evidence>
<accession>A0A494WNE4</accession>
<dbReference type="GO" id="GO:0003677">
    <property type="term" value="F:DNA binding"/>
    <property type="evidence" value="ECO:0007669"/>
    <property type="project" value="InterPro"/>
</dbReference>
<sequence length="180" mass="20254">MAPLNKALFSSAKEDWATPQDFFDELNKEFHFDLDPCADAENAKCKEFFTKEQNGLLQDWGGRCVFCNPPYGRTSTGEWIKKCYEEAQKPGTVVVALIPARTDTRFFHDYIYHKAEIRFIKGRLHFGGCKDAAPFPSMVVVFRKGKENEEEKKTGCTAAGHTEEKAAEKDDGSENGVDGI</sequence>
<dbReference type="KEGG" id="csci:HDCHBGLK_02976"/>
<gene>
    <name evidence="2" type="ORF">HDCHBGLK_02976</name>
</gene>
<keyword evidence="3" id="KW-1185">Reference proteome</keyword>
<dbReference type="PROSITE" id="PS00092">
    <property type="entry name" value="N6_MTASE"/>
    <property type="match status" value="1"/>
</dbReference>
<feature type="compositionally biased region" description="Basic and acidic residues" evidence="1">
    <location>
        <begin position="161"/>
        <end position="172"/>
    </location>
</feature>
<dbReference type="InterPro" id="IPR002052">
    <property type="entry name" value="DNA_methylase_N6_adenine_CS"/>
</dbReference>
<dbReference type="REBASE" id="303168">
    <property type="entry name" value="M.Csc35704ORF2976P"/>
</dbReference>
<dbReference type="InterPro" id="IPR008593">
    <property type="entry name" value="Dam_MeTrfase"/>
</dbReference>
<proteinExistence type="predicted"/>
<protein>
    <recommendedName>
        <fullName evidence="4">DNA N-6-adenine-methyltransferase (Dam)</fullName>
    </recommendedName>
</protein>
<reference evidence="2 3" key="1">
    <citation type="journal article" date="2019" name="Appl. Environ. Microbiol.">
        <title>Clostridium scindens ATCC 35704: integration of nutritional requirements, the complete genome sequence, and global transcriptional responses to bile acids.</title>
        <authorList>
            <person name="Devendran S."/>
            <person name="Shrestha R."/>
            <person name="Alves J.M.P."/>
            <person name="Wolf P.G."/>
            <person name="Ly L."/>
            <person name="Hernandez A.G."/>
            <person name="Mendez-Garcia C."/>
            <person name="Inboden A."/>
            <person name="Wiley J."/>
            <person name="Paul O."/>
            <person name="Allen A."/>
            <person name="Springer E."/>
            <person name="Wright C.L."/>
            <person name="Fields C.J."/>
            <person name="Daniel S.L."/>
            <person name="Ridlon J.M."/>
        </authorList>
    </citation>
    <scope>NUCLEOTIDE SEQUENCE [LARGE SCALE GENOMIC DNA]</scope>
    <source>
        <strain evidence="2 3">ATCC 35704</strain>
    </source>
</reference>
<dbReference type="Proteomes" id="UP000289664">
    <property type="component" value="Chromosome"/>
</dbReference>
<dbReference type="OrthoDB" id="189843at2"/>
<dbReference type="GO" id="GO:0009007">
    <property type="term" value="F:site-specific DNA-methyltransferase (adenine-specific) activity"/>
    <property type="evidence" value="ECO:0007669"/>
    <property type="project" value="InterPro"/>
</dbReference>
<evidence type="ECO:0000313" key="2">
    <source>
        <dbReference type="EMBL" id="QBF75565.1"/>
    </source>
</evidence>
<name>A0A494WNE4_CLOS5</name>
<dbReference type="Pfam" id="PF05869">
    <property type="entry name" value="Dam"/>
    <property type="match status" value="1"/>
</dbReference>
<evidence type="ECO:0008006" key="4">
    <source>
        <dbReference type="Google" id="ProtNLM"/>
    </source>
</evidence>
<dbReference type="GO" id="GO:0009307">
    <property type="term" value="P:DNA restriction-modification system"/>
    <property type="evidence" value="ECO:0007669"/>
    <property type="project" value="InterPro"/>
</dbReference>
<feature type="region of interest" description="Disordered" evidence="1">
    <location>
        <begin position="146"/>
        <end position="180"/>
    </location>
</feature>
<evidence type="ECO:0000313" key="3">
    <source>
        <dbReference type="Proteomes" id="UP000289664"/>
    </source>
</evidence>
<dbReference type="GO" id="GO:0032259">
    <property type="term" value="P:methylation"/>
    <property type="evidence" value="ECO:0007669"/>
    <property type="project" value="InterPro"/>
</dbReference>